<protein>
    <recommendedName>
        <fullName evidence="4">DUF4405 domain-containing protein</fullName>
    </recommendedName>
</protein>
<keyword evidence="3" id="KW-1185">Reference proteome</keyword>
<dbReference type="AlphaFoldDB" id="A0A7W6D0V6"/>
<keyword evidence="1" id="KW-1133">Transmembrane helix</keyword>
<name>A0A7W6D0V6_9HYPH</name>
<feature type="transmembrane region" description="Helical" evidence="1">
    <location>
        <begin position="12"/>
        <end position="30"/>
    </location>
</feature>
<comment type="caution">
    <text evidence="2">The sequence shown here is derived from an EMBL/GenBank/DDBJ whole genome shotgun (WGS) entry which is preliminary data.</text>
</comment>
<evidence type="ECO:0000313" key="2">
    <source>
        <dbReference type="EMBL" id="MBB3973942.1"/>
    </source>
</evidence>
<evidence type="ECO:0000313" key="3">
    <source>
        <dbReference type="Proteomes" id="UP000528964"/>
    </source>
</evidence>
<accession>A0A7W6D0V6</accession>
<proteinExistence type="predicted"/>
<feature type="transmembrane region" description="Helical" evidence="1">
    <location>
        <begin position="42"/>
        <end position="59"/>
    </location>
</feature>
<gene>
    <name evidence="2" type="ORF">GGR24_002619</name>
</gene>
<dbReference type="Proteomes" id="UP000528964">
    <property type="component" value="Unassembled WGS sequence"/>
</dbReference>
<dbReference type="EMBL" id="JACIDR010000004">
    <property type="protein sequence ID" value="MBB3973942.1"/>
    <property type="molecule type" value="Genomic_DNA"/>
</dbReference>
<organism evidence="2 3">
    <name type="scientific">Hansschlegelia beijingensis</name>
    <dbReference type="NCBI Taxonomy" id="1133344"/>
    <lineage>
        <taxon>Bacteria</taxon>
        <taxon>Pseudomonadati</taxon>
        <taxon>Pseudomonadota</taxon>
        <taxon>Alphaproteobacteria</taxon>
        <taxon>Hyphomicrobiales</taxon>
        <taxon>Methylopilaceae</taxon>
        <taxon>Hansschlegelia</taxon>
    </lineage>
</organism>
<evidence type="ECO:0000256" key="1">
    <source>
        <dbReference type="SAM" id="Phobius"/>
    </source>
</evidence>
<feature type="transmembrane region" description="Helical" evidence="1">
    <location>
        <begin position="71"/>
        <end position="91"/>
    </location>
</feature>
<evidence type="ECO:0008006" key="4">
    <source>
        <dbReference type="Google" id="ProtNLM"/>
    </source>
</evidence>
<sequence>MKTLIHRYGTPLTTGLFLVSAVSGVALFFRWQPAAFHLMHEWLSLALLVPFGLHLWKNWKPMVGYLKRKTLIIPLLASILVAVPFAVNGMMKSRGGSPGFRAMSVLTKAQLSDLAPILKASPEDLVARLRADGHKVDTAEATLEGVAASSGVRASELLFKLMPQRPATP</sequence>
<dbReference type="RefSeq" id="WP_210286189.1">
    <property type="nucleotide sequence ID" value="NZ_JACIDR010000004.1"/>
</dbReference>
<keyword evidence="1" id="KW-0812">Transmembrane</keyword>
<reference evidence="2 3" key="1">
    <citation type="submission" date="2020-08" db="EMBL/GenBank/DDBJ databases">
        <title>Genomic Encyclopedia of Type Strains, Phase IV (KMG-IV): sequencing the most valuable type-strain genomes for metagenomic binning, comparative biology and taxonomic classification.</title>
        <authorList>
            <person name="Goeker M."/>
        </authorList>
    </citation>
    <scope>NUCLEOTIDE SEQUENCE [LARGE SCALE GENOMIC DNA]</scope>
    <source>
        <strain evidence="2 3">DSM 25481</strain>
    </source>
</reference>
<keyword evidence="1" id="KW-0472">Membrane</keyword>